<dbReference type="InterPro" id="IPR012336">
    <property type="entry name" value="Thioredoxin-like_fold"/>
</dbReference>
<keyword evidence="4" id="KW-0249">Electron transport</keyword>
<protein>
    <submittedName>
        <fullName evidence="9">DsbA family protein</fullName>
    </submittedName>
</protein>
<dbReference type="PANTHER" id="PTHR13887:SF14">
    <property type="entry name" value="DISULFIDE BOND FORMATION PROTEIN D"/>
    <property type="match status" value="1"/>
</dbReference>
<dbReference type="Gene3D" id="3.40.30.10">
    <property type="entry name" value="Glutaredoxin"/>
    <property type="match status" value="1"/>
</dbReference>
<keyword evidence="3" id="KW-0732">Signal</keyword>
<dbReference type="SUPFAM" id="SSF52833">
    <property type="entry name" value="Thioredoxin-like"/>
    <property type="match status" value="1"/>
</dbReference>
<dbReference type="PANTHER" id="PTHR13887">
    <property type="entry name" value="GLUTATHIONE S-TRANSFERASE KAPPA"/>
    <property type="match status" value="1"/>
</dbReference>
<evidence type="ECO:0000259" key="8">
    <source>
        <dbReference type="Pfam" id="PF13462"/>
    </source>
</evidence>
<sequence length="254" mass="26781">MDRKQASSAVDSITFSDRLSSQVVGAAVTGLPRRYFLLAGGVSVAGTIAGAGAYLNSQSGSGVDNEANSADQYEYATIGSVDAGTTITYYGSYKCPFCAQFSTGLLQKLIRDYVEPGELAIVYRNVAYLGGEPFLGPDAPNAGHAGLAVYNNEPSSYFDYHEYVFENQPPESQQWATADRLTEFAREAGVSNPGVVRAAVEESRYSTALQETEAAAQEAGIRGTPALVVGGSSFNPLASPEQTRQAVENAIASS</sequence>
<feature type="domain" description="Thioredoxin-like fold" evidence="8">
    <location>
        <begin position="77"/>
        <end position="248"/>
    </location>
</feature>
<keyword evidence="6" id="KW-1015">Disulfide bond</keyword>
<evidence type="ECO:0000313" key="9">
    <source>
        <dbReference type="EMBL" id="MFC7059952.1"/>
    </source>
</evidence>
<dbReference type="AlphaFoldDB" id="A0ABD5W4C9"/>
<name>A0ABD5W4C9_9EURY</name>
<evidence type="ECO:0000256" key="1">
    <source>
        <dbReference type="ARBA" id="ARBA00005791"/>
    </source>
</evidence>
<dbReference type="GO" id="GO:0016491">
    <property type="term" value="F:oxidoreductase activity"/>
    <property type="evidence" value="ECO:0007669"/>
    <property type="project" value="UniProtKB-KW"/>
</dbReference>
<dbReference type="RefSeq" id="WP_267164379.1">
    <property type="nucleotide sequence ID" value="NZ_CP112974.1"/>
</dbReference>
<dbReference type="InterPro" id="IPR036249">
    <property type="entry name" value="Thioredoxin-like_sf"/>
</dbReference>
<evidence type="ECO:0000256" key="5">
    <source>
        <dbReference type="ARBA" id="ARBA00023002"/>
    </source>
</evidence>
<evidence type="ECO:0000256" key="4">
    <source>
        <dbReference type="ARBA" id="ARBA00022982"/>
    </source>
</evidence>
<keyword evidence="4" id="KW-0813">Transport</keyword>
<dbReference type="EMBL" id="JBHSZI010000004">
    <property type="protein sequence ID" value="MFC7059952.1"/>
    <property type="molecule type" value="Genomic_DNA"/>
</dbReference>
<accession>A0ABD5W4C9</accession>
<evidence type="ECO:0000256" key="6">
    <source>
        <dbReference type="ARBA" id="ARBA00023157"/>
    </source>
</evidence>
<reference evidence="9 10" key="1">
    <citation type="journal article" date="2019" name="Int. J. Syst. Evol. Microbiol.">
        <title>The Global Catalogue of Microorganisms (GCM) 10K type strain sequencing project: providing services to taxonomists for standard genome sequencing and annotation.</title>
        <authorList>
            <consortium name="The Broad Institute Genomics Platform"/>
            <consortium name="The Broad Institute Genome Sequencing Center for Infectious Disease"/>
            <person name="Wu L."/>
            <person name="Ma J."/>
        </authorList>
    </citation>
    <scope>NUCLEOTIDE SEQUENCE [LARGE SCALE GENOMIC DNA]</scope>
    <source>
        <strain evidence="9 10">JCM 30072</strain>
    </source>
</reference>
<keyword evidence="5" id="KW-0560">Oxidoreductase</keyword>
<comment type="caution">
    <text evidence="9">The sequence shown here is derived from an EMBL/GenBank/DDBJ whole genome shotgun (WGS) entry which is preliminary data.</text>
</comment>
<dbReference type="Proteomes" id="UP001596445">
    <property type="component" value="Unassembled WGS sequence"/>
</dbReference>
<comment type="similarity">
    <text evidence="1">Belongs to the thioredoxin family. DsbA subfamily.</text>
</comment>
<proteinExistence type="inferred from homology"/>
<gene>
    <name evidence="9" type="ORF">ACFQQG_19250</name>
</gene>
<keyword evidence="10" id="KW-1185">Reference proteome</keyword>
<comment type="similarity">
    <text evidence="2">Belongs to the glutaredoxin family.</text>
</comment>
<keyword evidence="7" id="KW-0676">Redox-active center</keyword>
<evidence type="ECO:0000256" key="2">
    <source>
        <dbReference type="ARBA" id="ARBA00007787"/>
    </source>
</evidence>
<evidence type="ECO:0000256" key="3">
    <source>
        <dbReference type="ARBA" id="ARBA00022729"/>
    </source>
</evidence>
<evidence type="ECO:0000313" key="10">
    <source>
        <dbReference type="Proteomes" id="UP001596445"/>
    </source>
</evidence>
<evidence type="ECO:0000256" key="7">
    <source>
        <dbReference type="ARBA" id="ARBA00023284"/>
    </source>
</evidence>
<dbReference type="Pfam" id="PF13462">
    <property type="entry name" value="Thioredoxin_4"/>
    <property type="match status" value="1"/>
</dbReference>
<dbReference type="GeneID" id="76632287"/>
<organism evidence="9 10">
    <name type="scientific">Halovenus salina</name>
    <dbReference type="NCBI Taxonomy" id="1510225"/>
    <lineage>
        <taxon>Archaea</taxon>
        <taxon>Methanobacteriati</taxon>
        <taxon>Methanobacteriota</taxon>
        <taxon>Stenosarchaea group</taxon>
        <taxon>Halobacteria</taxon>
        <taxon>Halobacteriales</taxon>
        <taxon>Haloarculaceae</taxon>
        <taxon>Halovenus</taxon>
    </lineage>
</organism>